<dbReference type="InterPro" id="IPR000644">
    <property type="entry name" value="CBS_dom"/>
</dbReference>
<evidence type="ECO:0000256" key="7">
    <source>
        <dbReference type="PROSITE-ProRule" id="PRU00703"/>
    </source>
</evidence>
<dbReference type="AlphaFoldDB" id="A0A328AIJ0"/>
<evidence type="ECO:0000256" key="5">
    <source>
        <dbReference type="PIRSR" id="PIRSR004692-2"/>
    </source>
</evidence>
<dbReference type="GO" id="GO:0005975">
    <property type="term" value="P:carbohydrate metabolic process"/>
    <property type="evidence" value="ECO:0007669"/>
    <property type="project" value="InterPro"/>
</dbReference>
<reference evidence="11" key="1">
    <citation type="submission" date="2018-05" db="EMBL/GenBank/DDBJ databases">
        <authorList>
            <person name="Li X."/>
        </authorList>
    </citation>
    <scope>NUCLEOTIDE SEQUENCE [LARGE SCALE GENOMIC DNA]</scope>
    <source>
        <strain evidence="11">LX32</strain>
    </source>
</reference>
<name>A0A328AIJ0_9CAUL</name>
<keyword evidence="11" id="KW-1185">Reference proteome</keyword>
<dbReference type="PROSITE" id="PS51464">
    <property type="entry name" value="SIS"/>
    <property type="match status" value="1"/>
</dbReference>
<evidence type="ECO:0000256" key="4">
    <source>
        <dbReference type="PIRNR" id="PIRNR004692"/>
    </source>
</evidence>
<feature type="site" description="Catalytically relevant" evidence="6">
    <location>
        <position position="151"/>
    </location>
</feature>
<protein>
    <submittedName>
        <fullName evidence="10">KpsF/GutQ family sugar-phosphate isomerase</fullName>
    </submittedName>
</protein>
<evidence type="ECO:0000256" key="1">
    <source>
        <dbReference type="ARBA" id="ARBA00008165"/>
    </source>
</evidence>
<feature type="binding site" evidence="5">
    <location>
        <position position="81"/>
    </location>
    <ligand>
        <name>Zn(2+)</name>
        <dbReference type="ChEBI" id="CHEBI:29105"/>
    </ligand>
</feature>
<dbReference type="CDD" id="cd04604">
    <property type="entry name" value="CBS_pair_SIS_assoc"/>
    <property type="match status" value="1"/>
</dbReference>
<proteinExistence type="inferred from homology"/>
<dbReference type="SUPFAM" id="SSF53697">
    <property type="entry name" value="SIS domain"/>
    <property type="match status" value="1"/>
</dbReference>
<dbReference type="PROSITE" id="PS51371">
    <property type="entry name" value="CBS"/>
    <property type="match status" value="2"/>
</dbReference>
<dbReference type="SUPFAM" id="SSF54631">
    <property type="entry name" value="CBS-domain pair"/>
    <property type="match status" value="1"/>
</dbReference>
<dbReference type="NCBIfam" id="TIGR00393">
    <property type="entry name" value="kpsF"/>
    <property type="match status" value="1"/>
</dbReference>
<feature type="site" description="Catalytically relevant" evidence="6">
    <location>
        <position position="192"/>
    </location>
</feature>
<dbReference type="OrthoDB" id="9762536at2"/>
<dbReference type="Proteomes" id="UP000249254">
    <property type="component" value="Unassembled WGS sequence"/>
</dbReference>
<dbReference type="FunFam" id="3.40.50.10490:FF:000011">
    <property type="entry name" value="Arabinose 5-phosphate isomerase"/>
    <property type="match status" value="1"/>
</dbReference>
<dbReference type="InterPro" id="IPR035474">
    <property type="entry name" value="SIS_Kpsf"/>
</dbReference>
<dbReference type="PANTHER" id="PTHR42745">
    <property type="match status" value="1"/>
</dbReference>
<evidence type="ECO:0000256" key="3">
    <source>
        <dbReference type="ARBA" id="ARBA00023122"/>
    </source>
</evidence>
<sequence length="326" mass="33716">MSTSDAIAVGRRVLAAEADALKAQADALGPDFARAVDILFAAQEKAKGGRIICTGMGKSGHVARKIAATFASTGSSAFFVHPAEASHGDLGMIGESDVILGLSKSGEVRELADVLAYATRFRIPLIAITAKADSALGRAADVVLLLADAAEATSEVNAPTTSTTLQIALGDALAVALLERRGFKPQDFHVFHPGGKLGAMLRVVGDLMHAGEELPLVSPDTPMREALLEMTGKRFGVVGVTGADGRLVGVITDGDLRRHSEGLLDHTAGQVMTAGPKKAVPPDMLASEALALMSDPPPSVTVLFVVDDGKPVGILHVHDILRAGVM</sequence>
<evidence type="ECO:0000256" key="2">
    <source>
        <dbReference type="ARBA" id="ARBA00022737"/>
    </source>
</evidence>
<dbReference type="GO" id="GO:0019146">
    <property type="term" value="F:arabinose-5-phosphate isomerase activity"/>
    <property type="evidence" value="ECO:0007669"/>
    <property type="project" value="UniProtKB-ARBA"/>
</dbReference>
<evidence type="ECO:0000259" key="8">
    <source>
        <dbReference type="PROSITE" id="PS51371"/>
    </source>
</evidence>
<feature type="domain" description="CBS" evidence="8">
    <location>
        <begin position="272"/>
        <end position="326"/>
    </location>
</feature>
<evidence type="ECO:0000313" key="10">
    <source>
        <dbReference type="EMBL" id="RAK54325.1"/>
    </source>
</evidence>
<dbReference type="GO" id="GO:0046872">
    <property type="term" value="F:metal ion binding"/>
    <property type="evidence" value="ECO:0007669"/>
    <property type="project" value="UniProtKB-KW"/>
</dbReference>
<dbReference type="RefSeq" id="WP_111528076.1">
    <property type="nucleotide sequence ID" value="NZ_JBHRSG010000002.1"/>
</dbReference>
<dbReference type="GO" id="GO:0097367">
    <property type="term" value="F:carbohydrate derivative binding"/>
    <property type="evidence" value="ECO:0007669"/>
    <property type="project" value="InterPro"/>
</dbReference>
<keyword evidence="5" id="KW-0479">Metal-binding</keyword>
<gene>
    <name evidence="10" type="ORF">DJ017_07190</name>
</gene>
<accession>A0A328AIJ0</accession>
<keyword evidence="5" id="KW-0862">Zinc</keyword>
<dbReference type="InterPro" id="IPR046342">
    <property type="entry name" value="CBS_dom_sf"/>
</dbReference>
<evidence type="ECO:0000259" key="9">
    <source>
        <dbReference type="PROSITE" id="PS51464"/>
    </source>
</evidence>
<dbReference type="SMART" id="SM00116">
    <property type="entry name" value="CBS"/>
    <property type="match status" value="2"/>
</dbReference>
<keyword evidence="10" id="KW-0413">Isomerase</keyword>
<dbReference type="GO" id="GO:1901135">
    <property type="term" value="P:carbohydrate derivative metabolic process"/>
    <property type="evidence" value="ECO:0007669"/>
    <property type="project" value="InterPro"/>
</dbReference>
<evidence type="ECO:0000313" key="11">
    <source>
        <dbReference type="Proteomes" id="UP000249254"/>
    </source>
</evidence>
<dbReference type="PIRSF" id="PIRSF004692">
    <property type="entry name" value="KdsD_KpsF"/>
    <property type="match status" value="1"/>
</dbReference>
<feature type="domain" description="SIS" evidence="9">
    <location>
        <begin position="41"/>
        <end position="183"/>
    </location>
</feature>
<feature type="site" description="Catalytically relevant" evidence="6">
    <location>
        <position position="58"/>
    </location>
</feature>
<organism evidence="10 11">
    <name type="scientific">Phenylobacterium soli</name>
    <dbReference type="NCBI Taxonomy" id="2170551"/>
    <lineage>
        <taxon>Bacteria</taxon>
        <taxon>Pseudomonadati</taxon>
        <taxon>Pseudomonadota</taxon>
        <taxon>Alphaproteobacteria</taxon>
        <taxon>Caulobacterales</taxon>
        <taxon>Caulobacteraceae</taxon>
        <taxon>Phenylobacterium</taxon>
    </lineage>
</organism>
<dbReference type="InterPro" id="IPR004800">
    <property type="entry name" value="KdsD/KpsF-type"/>
</dbReference>
<dbReference type="Gene3D" id="3.10.580.10">
    <property type="entry name" value="CBS-domain"/>
    <property type="match status" value="1"/>
</dbReference>
<dbReference type="InterPro" id="IPR046348">
    <property type="entry name" value="SIS_dom_sf"/>
</dbReference>
<dbReference type="Gene3D" id="3.40.50.10490">
    <property type="entry name" value="Glucose-6-phosphate isomerase like protein, domain 1"/>
    <property type="match status" value="1"/>
</dbReference>
<dbReference type="Pfam" id="PF00571">
    <property type="entry name" value="CBS"/>
    <property type="match status" value="2"/>
</dbReference>
<dbReference type="PANTHER" id="PTHR42745:SF1">
    <property type="entry name" value="ARABINOSE 5-PHOSPHATE ISOMERASE KDSD"/>
    <property type="match status" value="1"/>
</dbReference>
<keyword evidence="3 7" id="KW-0129">CBS domain</keyword>
<feature type="domain" description="CBS" evidence="8">
    <location>
        <begin position="208"/>
        <end position="266"/>
    </location>
</feature>
<dbReference type="CDD" id="cd05014">
    <property type="entry name" value="SIS_Kpsf"/>
    <property type="match status" value="1"/>
</dbReference>
<comment type="caution">
    <text evidence="10">The sequence shown here is derived from an EMBL/GenBank/DDBJ whole genome shotgun (WGS) entry which is preliminary data.</text>
</comment>
<comment type="similarity">
    <text evidence="1 4">Belongs to the SIS family. GutQ/KpsF subfamily.</text>
</comment>
<dbReference type="InterPro" id="IPR050986">
    <property type="entry name" value="GutQ/KpsF_isomerases"/>
</dbReference>
<feature type="site" description="Catalytically relevant" evidence="6">
    <location>
        <position position="110"/>
    </location>
</feature>
<dbReference type="EMBL" id="QFYQ01000001">
    <property type="protein sequence ID" value="RAK54325.1"/>
    <property type="molecule type" value="Genomic_DNA"/>
</dbReference>
<dbReference type="Pfam" id="PF01380">
    <property type="entry name" value="SIS"/>
    <property type="match status" value="1"/>
</dbReference>
<evidence type="ECO:0000256" key="6">
    <source>
        <dbReference type="PIRSR" id="PIRSR004692-3"/>
    </source>
</evidence>
<keyword evidence="2" id="KW-0677">Repeat</keyword>
<dbReference type="InterPro" id="IPR001347">
    <property type="entry name" value="SIS_dom"/>
</dbReference>